<evidence type="ECO:0000313" key="1">
    <source>
        <dbReference type="EMBL" id="CRK92607.1"/>
    </source>
</evidence>
<evidence type="ECO:0000313" key="2">
    <source>
        <dbReference type="Proteomes" id="UP000183832"/>
    </source>
</evidence>
<proteinExistence type="predicted"/>
<sequence length="104" mass="12230">MIGSMGGEEGRFISSYRSQRRMKSLNEKIFKNKRKKVVRIIPTKAIRSMALTSFLPPTILTPTKKIDSSLQKIKARRRNFFICCFMMFTDKHNTKYGVMFVRMK</sequence>
<organism evidence="1 2">
    <name type="scientific">Clunio marinus</name>
    <dbReference type="NCBI Taxonomy" id="568069"/>
    <lineage>
        <taxon>Eukaryota</taxon>
        <taxon>Metazoa</taxon>
        <taxon>Ecdysozoa</taxon>
        <taxon>Arthropoda</taxon>
        <taxon>Hexapoda</taxon>
        <taxon>Insecta</taxon>
        <taxon>Pterygota</taxon>
        <taxon>Neoptera</taxon>
        <taxon>Endopterygota</taxon>
        <taxon>Diptera</taxon>
        <taxon>Nematocera</taxon>
        <taxon>Chironomoidea</taxon>
        <taxon>Chironomidae</taxon>
        <taxon>Clunio</taxon>
    </lineage>
</organism>
<gene>
    <name evidence="1" type="ORF">CLUMA_CG006176</name>
</gene>
<keyword evidence="2" id="KW-1185">Reference proteome</keyword>
<dbReference type="Proteomes" id="UP000183832">
    <property type="component" value="Unassembled WGS sequence"/>
</dbReference>
<dbReference type="AlphaFoldDB" id="A0A1J1HWY0"/>
<dbReference type="EMBL" id="CVRI01000033">
    <property type="protein sequence ID" value="CRK92607.1"/>
    <property type="molecule type" value="Genomic_DNA"/>
</dbReference>
<name>A0A1J1HWY0_9DIPT</name>
<reference evidence="1 2" key="1">
    <citation type="submission" date="2015-04" db="EMBL/GenBank/DDBJ databases">
        <authorList>
            <person name="Syromyatnikov M.Y."/>
            <person name="Popov V.N."/>
        </authorList>
    </citation>
    <scope>NUCLEOTIDE SEQUENCE [LARGE SCALE GENOMIC DNA]</scope>
</reference>
<protein>
    <submittedName>
        <fullName evidence="1">CLUMA_CG006176, isoform A</fullName>
    </submittedName>
</protein>
<accession>A0A1J1HWY0</accession>